<feature type="domain" description="Protein FecR C-terminal" evidence="2">
    <location>
        <begin position="247"/>
        <end position="312"/>
    </location>
</feature>
<dbReference type="EMBL" id="AYXY01000013">
    <property type="protein sequence ID" value="ETN96338.1"/>
    <property type="molecule type" value="Genomic_DNA"/>
</dbReference>
<dbReference type="Proteomes" id="UP000018850">
    <property type="component" value="Unassembled WGS sequence"/>
</dbReference>
<evidence type="ECO:0000259" key="1">
    <source>
        <dbReference type="Pfam" id="PF04773"/>
    </source>
</evidence>
<protein>
    <recommendedName>
        <fullName evidence="5">FecR family protein</fullName>
    </recommendedName>
</protein>
<dbReference type="RefSeq" id="WP_038262823.1">
    <property type="nucleotide sequence ID" value="NZ_AYXY01000013.1"/>
</dbReference>
<dbReference type="AlphaFoldDB" id="W2UQP6"/>
<keyword evidence="4" id="KW-1185">Reference proteome</keyword>
<dbReference type="PANTHER" id="PTHR30273:SF2">
    <property type="entry name" value="PROTEIN FECR"/>
    <property type="match status" value="1"/>
</dbReference>
<proteinExistence type="predicted"/>
<name>W2UQP6_9FLAO</name>
<dbReference type="Pfam" id="PF16344">
    <property type="entry name" value="FecR_C"/>
    <property type="match status" value="1"/>
</dbReference>
<gene>
    <name evidence="3" type="ORF">P278_08490</name>
</gene>
<evidence type="ECO:0000259" key="2">
    <source>
        <dbReference type="Pfam" id="PF16344"/>
    </source>
</evidence>
<dbReference type="GO" id="GO:0016989">
    <property type="term" value="F:sigma factor antagonist activity"/>
    <property type="evidence" value="ECO:0007669"/>
    <property type="project" value="TreeGrafter"/>
</dbReference>
<reference evidence="4" key="1">
    <citation type="submission" date="2013-11" db="EMBL/GenBank/DDBJ databases">
        <title>Draft genome sequence from a member of Zhouia, isolated tidal flat.</title>
        <authorList>
            <person name="Jin H."/>
            <person name="Jeon C.O."/>
        </authorList>
    </citation>
    <scope>NUCLEOTIDE SEQUENCE [LARGE SCALE GENOMIC DNA]</scope>
    <source>
        <strain evidence="4">AD3</strain>
    </source>
</reference>
<evidence type="ECO:0000313" key="3">
    <source>
        <dbReference type="EMBL" id="ETN96338.1"/>
    </source>
</evidence>
<feature type="domain" description="FecR protein" evidence="1">
    <location>
        <begin position="104"/>
        <end position="199"/>
    </location>
</feature>
<dbReference type="PANTHER" id="PTHR30273">
    <property type="entry name" value="PERIPLASMIC SIGNAL SENSOR AND SIGMA FACTOR ACTIVATOR FECR-RELATED"/>
    <property type="match status" value="1"/>
</dbReference>
<organism evidence="3 4">
    <name type="scientific">Zhouia amylolytica AD3</name>
    <dbReference type="NCBI Taxonomy" id="1286632"/>
    <lineage>
        <taxon>Bacteria</taxon>
        <taxon>Pseudomonadati</taxon>
        <taxon>Bacteroidota</taxon>
        <taxon>Flavobacteriia</taxon>
        <taxon>Flavobacteriales</taxon>
        <taxon>Flavobacteriaceae</taxon>
        <taxon>Zhouia</taxon>
    </lineage>
</organism>
<dbReference type="InterPro" id="IPR006860">
    <property type="entry name" value="FecR"/>
</dbReference>
<accession>W2UQP6</accession>
<dbReference type="InterPro" id="IPR032508">
    <property type="entry name" value="FecR_C"/>
</dbReference>
<reference evidence="3 4" key="2">
    <citation type="journal article" date="2016" name="Genome Announc.">
        <title>Draft Genome Sequence of Zhouia amylolytica AD3, Isolated from Tidal Flat Sediment.</title>
        <authorList>
            <person name="Jia B."/>
            <person name="Jin H.M."/>
            <person name="Lee H.J."/>
            <person name="Jeon C.O."/>
        </authorList>
    </citation>
    <scope>NUCLEOTIDE SEQUENCE [LARGE SCALE GENOMIC DNA]</scope>
    <source>
        <strain evidence="3 4">AD3</strain>
    </source>
</reference>
<dbReference type="eggNOG" id="COG3712">
    <property type="taxonomic scope" value="Bacteria"/>
</dbReference>
<dbReference type="InterPro" id="IPR012373">
    <property type="entry name" value="Ferrdict_sens_TM"/>
</dbReference>
<comment type="caution">
    <text evidence="3">The sequence shown here is derived from an EMBL/GenBank/DDBJ whole genome shotgun (WGS) entry which is preliminary data.</text>
</comment>
<evidence type="ECO:0000313" key="4">
    <source>
        <dbReference type="Proteomes" id="UP000018850"/>
    </source>
</evidence>
<dbReference type="Gene3D" id="3.55.50.30">
    <property type="match status" value="1"/>
</dbReference>
<sequence length="324" mass="37563">MSLKKEYFLHLLKKYNDGSCSYDEKVIIESYFDKCQDHNILLNDSEVFIKKKIYKGIKKEISRKRLRTSLLLPMNILKYTASLLFLLSLGYFINENQELKTHIVYTKLGEKKEVSLPDGTLVFLNSGSQLSYRSNYNQTERNVKLQGEAYFDVHRDINKPFTVETNEFTTKVLGTSFNIKTPDKNNNATIVSVTSGKVNVYNLKHRIDEKLIKNDQLLYDHSRQQLEVNHQHDSKLDAAWKENIIALNGNNLEATAHVLEKWFDINIIISDPALKEIKVNGKYINPSLEEVLESLKFSTGITYSFSDEKTIYLKKDTMNKIRSE</sequence>
<dbReference type="Pfam" id="PF04773">
    <property type="entry name" value="FecR"/>
    <property type="match status" value="1"/>
</dbReference>
<evidence type="ECO:0008006" key="5">
    <source>
        <dbReference type="Google" id="ProtNLM"/>
    </source>
</evidence>
<dbReference type="Gene3D" id="2.60.120.1440">
    <property type="match status" value="1"/>
</dbReference>
<dbReference type="STRING" id="376730.SAMN04487906_2014"/>